<protein>
    <submittedName>
        <fullName evidence="4">Helix-turn-helix domain-containing protein</fullName>
    </submittedName>
</protein>
<keyword evidence="2" id="KW-1133">Transmembrane helix</keyword>
<sequence>MEIAERFQKLRRKAGYSQEQTAELLGISRQAVSKWESGQGKPDLDNLVRLTEIYNTSADYILLGTEKNMGTSVPEKSGLSPEVRKMLCSLAIIAGTALVTILFITVLGLVAKYLL</sequence>
<dbReference type="SMART" id="SM00530">
    <property type="entry name" value="HTH_XRE"/>
    <property type="match status" value="1"/>
</dbReference>
<keyword evidence="2" id="KW-0812">Transmembrane</keyword>
<dbReference type="InterPro" id="IPR010982">
    <property type="entry name" value="Lambda_DNA-bd_dom_sf"/>
</dbReference>
<name>A0A9D2K1E0_9FIRM</name>
<dbReference type="Proteomes" id="UP000824116">
    <property type="component" value="Unassembled WGS sequence"/>
</dbReference>
<evidence type="ECO:0000313" key="4">
    <source>
        <dbReference type="EMBL" id="HIZ74213.1"/>
    </source>
</evidence>
<proteinExistence type="predicted"/>
<reference evidence="4" key="1">
    <citation type="journal article" date="2021" name="PeerJ">
        <title>Extensive microbial diversity within the chicken gut microbiome revealed by metagenomics and culture.</title>
        <authorList>
            <person name="Gilroy R."/>
            <person name="Ravi A."/>
            <person name="Getino M."/>
            <person name="Pursley I."/>
            <person name="Horton D.L."/>
            <person name="Alikhan N.F."/>
            <person name="Baker D."/>
            <person name="Gharbi K."/>
            <person name="Hall N."/>
            <person name="Watson M."/>
            <person name="Adriaenssens E.M."/>
            <person name="Foster-Nyarko E."/>
            <person name="Jarju S."/>
            <person name="Secka A."/>
            <person name="Antonio M."/>
            <person name="Oren A."/>
            <person name="Chaudhuri R.R."/>
            <person name="La Ragione R."/>
            <person name="Hildebrand F."/>
            <person name="Pallen M.J."/>
        </authorList>
    </citation>
    <scope>NUCLEOTIDE SEQUENCE</scope>
    <source>
        <strain evidence="4">CHK196-3914</strain>
    </source>
</reference>
<keyword evidence="2" id="KW-0472">Membrane</keyword>
<dbReference type="PROSITE" id="PS50943">
    <property type="entry name" value="HTH_CROC1"/>
    <property type="match status" value="1"/>
</dbReference>
<comment type="caution">
    <text evidence="4">The sequence shown here is derived from an EMBL/GenBank/DDBJ whole genome shotgun (WGS) entry which is preliminary data.</text>
</comment>
<dbReference type="CDD" id="cd00093">
    <property type="entry name" value="HTH_XRE"/>
    <property type="match status" value="1"/>
</dbReference>
<gene>
    <name evidence="4" type="ORF">H9723_03070</name>
</gene>
<feature type="domain" description="HTH cro/C1-type" evidence="3">
    <location>
        <begin position="7"/>
        <end position="61"/>
    </location>
</feature>
<evidence type="ECO:0000256" key="1">
    <source>
        <dbReference type="ARBA" id="ARBA00023125"/>
    </source>
</evidence>
<organism evidence="4 5">
    <name type="scientific">Candidatus Mediterraneibacter stercoravium</name>
    <dbReference type="NCBI Taxonomy" id="2838685"/>
    <lineage>
        <taxon>Bacteria</taxon>
        <taxon>Bacillati</taxon>
        <taxon>Bacillota</taxon>
        <taxon>Clostridia</taxon>
        <taxon>Lachnospirales</taxon>
        <taxon>Lachnospiraceae</taxon>
        <taxon>Mediterraneibacter</taxon>
    </lineage>
</organism>
<evidence type="ECO:0000259" key="3">
    <source>
        <dbReference type="PROSITE" id="PS50943"/>
    </source>
</evidence>
<reference evidence="4" key="2">
    <citation type="submission" date="2021-04" db="EMBL/GenBank/DDBJ databases">
        <authorList>
            <person name="Gilroy R."/>
        </authorList>
    </citation>
    <scope>NUCLEOTIDE SEQUENCE</scope>
    <source>
        <strain evidence="4">CHK196-3914</strain>
    </source>
</reference>
<dbReference type="EMBL" id="DXAY01000073">
    <property type="protein sequence ID" value="HIZ74213.1"/>
    <property type="molecule type" value="Genomic_DNA"/>
</dbReference>
<dbReference type="InterPro" id="IPR001387">
    <property type="entry name" value="Cro/C1-type_HTH"/>
</dbReference>
<accession>A0A9D2K1E0</accession>
<dbReference type="Gene3D" id="1.10.260.40">
    <property type="entry name" value="lambda repressor-like DNA-binding domains"/>
    <property type="match status" value="1"/>
</dbReference>
<dbReference type="Pfam" id="PF01381">
    <property type="entry name" value="HTH_3"/>
    <property type="match status" value="1"/>
</dbReference>
<feature type="transmembrane region" description="Helical" evidence="2">
    <location>
        <begin position="86"/>
        <end position="111"/>
    </location>
</feature>
<evidence type="ECO:0000313" key="5">
    <source>
        <dbReference type="Proteomes" id="UP000824116"/>
    </source>
</evidence>
<dbReference type="PANTHER" id="PTHR46558">
    <property type="entry name" value="TRACRIPTIONAL REGULATORY PROTEIN-RELATED-RELATED"/>
    <property type="match status" value="1"/>
</dbReference>
<dbReference type="GO" id="GO:0003677">
    <property type="term" value="F:DNA binding"/>
    <property type="evidence" value="ECO:0007669"/>
    <property type="project" value="UniProtKB-KW"/>
</dbReference>
<dbReference type="SUPFAM" id="SSF47413">
    <property type="entry name" value="lambda repressor-like DNA-binding domains"/>
    <property type="match status" value="1"/>
</dbReference>
<keyword evidence="1" id="KW-0238">DNA-binding</keyword>
<evidence type="ECO:0000256" key="2">
    <source>
        <dbReference type="SAM" id="Phobius"/>
    </source>
</evidence>
<dbReference type="PANTHER" id="PTHR46558:SF13">
    <property type="entry name" value="HTH-TYPE TRANSCRIPTIONAL REGULATOR IMMR"/>
    <property type="match status" value="1"/>
</dbReference>
<dbReference type="AlphaFoldDB" id="A0A9D2K1E0"/>